<sequence length="88" mass="8880">MTKISLSVVAATLAIASATVASAAERPTFEAAGLPISPVQAGVLGAANVHEQAPVAATSATPHQLNVLTPRSKITTARASVRTDRALH</sequence>
<dbReference type="AlphaFoldDB" id="A0A1H5DPJ9"/>
<feature type="chain" id="PRO_5011771373" evidence="1">
    <location>
        <begin position="24"/>
        <end position="88"/>
    </location>
</feature>
<name>A0A1H5DPJ9_9BRAD</name>
<proteinExistence type="predicted"/>
<reference evidence="2" key="1">
    <citation type="submission" date="2016-10" db="EMBL/GenBank/DDBJ databases">
        <authorList>
            <person name="de Groot N.N."/>
        </authorList>
    </citation>
    <scope>NUCLEOTIDE SEQUENCE [LARGE SCALE GENOMIC DNA]</scope>
    <source>
        <strain evidence="2">MT12</strain>
    </source>
</reference>
<protein>
    <submittedName>
        <fullName evidence="2">Uncharacterized protein</fullName>
    </submittedName>
</protein>
<gene>
    <name evidence="2" type="ORF">SAMN05444164_5872</name>
</gene>
<dbReference type="Proteomes" id="UP000198992">
    <property type="component" value="Unassembled WGS sequence"/>
</dbReference>
<feature type="signal peptide" evidence="1">
    <location>
        <begin position="1"/>
        <end position="23"/>
    </location>
</feature>
<dbReference type="EMBL" id="FNTH01000001">
    <property type="protein sequence ID" value="SED80650.1"/>
    <property type="molecule type" value="Genomic_DNA"/>
</dbReference>
<accession>A0A1H5DPJ9</accession>
<evidence type="ECO:0000313" key="2">
    <source>
        <dbReference type="EMBL" id="SED80650.1"/>
    </source>
</evidence>
<keyword evidence="1" id="KW-0732">Signal</keyword>
<evidence type="ECO:0000256" key="1">
    <source>
        <dbReference type="SAM" id="SignalP"/>
    </source>
</evidence>
<dbReference type="OrthoDB" id="8243643at2"/>
<dbReference type="RefSeq" id="WP_092122664.1">
    <property type="nucleotide sequence ID" value="NZ_FNTH01000001.1"/>
</dbReference>
<organism evidence="2">
    <name type="scientific">Bradyrhizobium erythrophlei</name>
    <dbReference type="NCBI Taxonomy" id="1437360"/>
    <lineage>
        <taxon>Bacteria</taxon>
        <taxon>Pseudomonadati</taxon>
        <taxon>Pseudomonadota</taxon>
        <taxon>Alphaproteobacteria</taxon>
        <taxon>Hyphomicrobiales</taxon>
        <taxon>Nitrobacteraceae</taxon>
        <taxon>Bradyrhizobium</taxon>
    </lineage>
</organism>